<organism evidence="5 6">
    <name type="scientific">Longibacter salinarum</name>
    <dbReference type="NCBI Taxonomy" id="1850348"/>
    <lineage>
        <taxon>Bacteria</taxon>
        <taxon>Pseudomonadati</taxon>
        <taxon>Rhodothermota</taxon>
        <taxon>Rhodothermia</taxon>
        <taxon>Rhodothermales</taxon>
        <taxon>Salisaetaceae</taxon>
        <taxon>Longibacter</taxon>
    </lineage>
</organism>
<keyword evidence="6" id="KW-1185">Reference proteome</keyword>
<evidence type="ECO:0000313" key="5">
    <source>
        <dbReference type="EMBL" id="PEN13855.1"/>
    </source>
</evidence>
<dbReference type="AlphaFoldDB" id="A0A2A8CYT4"/>
<dbReference type="EMBL" id="PDEQ01000003">
    <property type="protein sequence ID" value="PEN13855.1"/>
    <property type="molecule type" value="Genomic_DNA"/>
</dbReference>
<feature type="domain" description="Tryptophan synthase beta chain-like PALP" evidence="4">
    <location>
        <begin position="8"/>
        <end position="288"/>
    </location>
</feature>
<dbReference type="InterPro" id="IPR036052">
    <property type="entry name" value="TrpB-like_PALP_sf"/>
</dbReference>
<dbReference type="InterPro" id="IPR001216">
    <property type="entry name" value="P-phosphate_BS"/>
</dbReference>
<dbReference type="InterPro" id="IPR001926">
    <property type="entry name" value="TrpB-like_PALP"/>
</dbReference>
<name>A0A2A8CYT4_9BACT</name>
<dbReference type="PROSITE" id="PS00901">
    <property type="entry name" value="CYS_SYNTHASE"/>
    <property type="match status" value="1"/>
</dbReference>
<gene>
    <name evidence="5" type="ORF">CRI94_07280</name>
</gene>
<dbReference type="CDD" id="cd01561">
    <property type="entry name" value="CBS_like"/>
    <property type="match status" value="1"/>
</dbReference>
<dbReference type="GO" id="GO:0016765">
    <property type="term" value="F:transferase activity, transferring alkyl or aryl (other than methyl) groups"/>
    <property type="evidence" value="ECO:0007669"/>
    <property type="project" value="UniProtKB-ARBA"/>
</dbReference>
<sequence length="301" mass="32503">MDASDLIDQIGGTPLLRLSEISRDLPDSVTIYAKAEHLNPGGSVKDRPALRMINEGLASGALSNNKTLIDATSGNTGIAYAMIGAARGLRVVLTLPANASEERKQILRAYGAELILTDPLEGTDGAQARVKEIVADDPDAYFYPNQYDNDANWKAHFDGTGAEIWRQTKGRVTHFVAGLGTTGTFMGTTRRLKQENAGIRAIAMQPDSPMHALEGLKHMETARVPGIYVPEVADEHVVCRTEDALEMTRRLSREEGLLVGPSGGANVHTARRIAETLDEGIVVTILCDTGTRYLSDGLYTD</sequence>
<dbReference type="SUPFAM" id="SSF53686">
    <property type="entry name" value="Tryptophan synthase beta subunit-like PLP-dependent enzymes"/>
    <property type="match status" value="1"/>
</dbReference>
<dbReference type="Proteomes" id="UP000220102">
    <property type="component" value="Unassembled WGS sequence"/>
</dbReference>
<keyword evidence="3" id="KW-0663">Pyridoxal phosphate</keyword>
<comment type="caution">
    <text evidence="5">The sequence shown here is derived from an EMBL/GenBank/DDBJ whole genome shotgun (WGS) entry which is preliminary data.</text>
</comment>
<evidence type="ECO:0000313" key="6">
    <source>
        <dbReference type="Proteomes" id="UP000220102"/>
    </source>
</evidence>
<dbReference type="Gene3D" id="3.40.50.1100">
    <property type="match status" value="2"/>
</dbReference>
<reference evidence="5 6" key="1">
    <citation type="submission" date="2017-10" db="EMBL/GenBank/DDBJ databases">
        <title>Draft genome of Longibacter Salinarum.</title>
        <authorList>
            <person name="Goh K.M."/>
            <person name="Shamsir M.S."/>
            <person name="Lim S.W."/>
        </authorList>
    </citation>
    <scope>NUCLEOTIDE SEQUENCE [LARGE SCALE GENOMIC DNA]</scope>
    <source>
        <strain evidence="5 6">KCTC 52045</strain>
    </source>
</reference>
<dbReference type="GO" id="GO:0006535">
    <property type="term" value="P:cysteine biosynthetic process from serine"/>
    <property type="evidence" value="ECO:0007669"/>
    <property type="project" value="InterPro"/>
</dbReference>
<dbReference type="InterPro" id="IPR050214">
    <property type="entry name" value="Cys_Synth/Cystath_Beta-Synth"/>
</dbReference>
<proteinExistence type="inferred from homology"/>
<dbReference type="RefSeq" id="WP_098075019.1">
    <property type="nucleotide sequence ID" value="NZ_PDEQ01000003.1"/>
</dbReference>
<dbReference type="Pfam" id="PF00291">
    <property type="entry name" value="PALP"/>
    <property type="match status" value="1"/>
</dbReference>
<evidence type="ECO:0000256" key="1">
    <source>
        <dbReference type="ARBA" id="ARBA00001933"/>
    </source>
</evidence>
<evidence type="ECO:0000256" key="3">
    <source>
        <dbReference type="ARBA" id="ARBA00022898"/>
    </source>
</evidence>
<evidence type="ECO:0000259" key="4">
    <source>
        <dbReference type="Pfam" id="PF00291"/>
    </source>
</evidence>
<evidence type="ECO:0000256" key="2">
    <source>
        <dbReference type="ARBA" id="ARBA00007103"/>
    </source>
</evidence>
<comment type="cofactor">
    <cofactor evidence="1">
        <name>pyridoxal 5'-phosphate</name>
        <dbReference type="ChEBI" id="CHEBI:597326"/>
    </cofactor>
</comment>
<protein>
    <submittedName>
        <fullName evidence="5">Cysteine synthase</fullName>
    </submittedName>
</protein>
<dbReference type="FunFam" id="3.40.50.1100:FF:000003">
    <property type="entry name" value="Cystathionine beta-synthase"/>
    <property type="match status" value="1"/>
</dbReference>
<dbReference type="OrthoDB" id="9808024at2"/>
<dbReference type="PANTHER" id="PTHR10314">
    <property type="entry name" value="CYSTATHIONINE BETA-SYNTHASE"/>
    <property type="match status" value="1"/>
</dbReference>
<comment type="similarity">
    <text evidence="2">Belongs to the cysteine synthase/cystathionine beta-synthase family.</text>
</comment>
<accession>A0A2A8CYT4</accession>